<reference evidence="3" key="1">
    <citation type="journal article" date="2013" name="Nature">
        <title>Pan genome of the phytoplankton Emiliania underpins its global distribution.</title>
        <authorList>
            <person name="Read B.A."/>
            <person name="Kegel J."/>
            <person name="Klute M.J."/>
            <person name="Kuo A."/>
            <person name="Lefebvre S.C."/>
            <person name="Maumus F."/>
            <person name="Mayer C."/>
            <person name="Miller J."/>
            <person name="Monier A."/>
            <person name="Salamov A."/>
            <person name="Young J."/>
            <person name="Aguilar M."/>
            <person name="Claverie J.M."/>
            <person name="Frickenhaus S."/>
            <person name="Gonzalez K."/>
            <person name="Herman E.K."/>
            <person name="Lin Y.C."/>
            <person name="Napier J."/>
            <person name="Ogata H."/>
            <person name="Sarno A.F."/>
            <person name="Shmutz J."/>
            <person name="Schroeder D."/>
            <person name="de Vargas C."/>
            <person name="Verret F."/>
            <person name="von Dassow P."/>
            <person name="Valentin K."/>
            <person name="Van de Peer Y."/>
            <person name="Wheeler G."/>
            <person name="Dacks J.B."/>
            <person name="Delwiche C.F."/>
            <person name="Dyhrman S.T."/>
            <person name="Glockner G."/>
            <person name="John U."/>
            <person name="Richards T."/>
            <person name="Worden A.Z."/>
            <person name="Zhang X."/>
            <person name="Grigoriev I.V."/>
            <person name="Allen A.E."/>
            <person name="Bidle K."/>
            <person name="Borodovsky M."/>
            <person name="Bowler C."/>
            <person name="Brownlee C."/>
            <person name="Cock J.M."/>
            <person name="Elias M."/>
            <person name="Gladyshev V.N."/>
            <person name="Groth M."/>
            <person name="Guda C."/>
            <person name="Hadaegh A."/>
            <person name="Iglesias-Rodriguez M.D."/>
            <person name="Jenkins J."/>
            <person name="Jones B.M."/>
            <person name="Lawson T."/>
            <person name="Leese F."/>
            <person name="Lindquist E."/>
            <person name="Lobanov A."/>
            <person name="Lomsadze A."/>
            <person name="Malik S.B."/>
            <person name="Marsh M.E."/>
            <person name="Mackinder L."/>
            <person name="Mock T."/>
            <person name="Mueller-Roeber B."/>
            <person name="Pagarete A."/>
            <person name="Parker M."/>
            <person name="Probert I."/>
            <person name="Quesneville H."/>
            <person name="Raines C."/>
            <person name="Rensing S.A."/>
            <person name="Riano-Pachon D.M."/>
            <person name="Richier S."/>
            <person name="Rokitta S."/>
            <person name="Shiraiwa Y."/>
            <person name="Soanes D.M."/>
            <person name="van der Giezen M."/>
            <person name="Wahlund T.M."/>
            <person name="Williams B."/>
            <person name="Wilson W."/>
            <person name="Wolfe G."/>
            <person name="Wurch L.L."/>
        </authorList>
    </citation>
    <scope>NUCLEOTIDE SEQUENCE</scope>
</reference>
<dbReference type="Pfam" id="PF08242">
    <property type="entry name" value="Methyltransf_12"/>
    <property type="match status" value="1"/>
</dbReference>
<dbReference type="PANTHER" id="PTHR42912">
    <property type="entry name" value="METHYLTRANSFERASE"/>
    <property type="match status" value="1"/>
</dbReference>
<evidence type="ECO:0000313" key="3">
    <source>
        <dbReference type="Proteomes" id="UP000013827"/>
    </source>
</evidence>
<keyword evidence="3" id="KW-1185">Reference proteome</keyword>
<dbReference type="AlphaFoldDB" id="A0A0D3JHQ7"/>
<dbReference type="RefSeq" id="XP_005775471.1">
    <property type="nucleotide sequence ID" value="XM_005775414.1"/>
</dbReference>
<protein>
    <recommendedName>
        <fullName evidence="1">Methyltransferase type 12 domain-containing protein</fullName>
    </recommendedName>
</protein>
<feature type="domain" description="Methyltransferase type 12" evidence="1">
    <location>
        <begin position="41"/>
        <end position="142"/>
    </location>
</feature>
<organism evidence="2 3">
    <name type="scientific">Emiliania huxleyi (strain CCMP1516)</name>
    <dbReference type="NCBI Taxonomy" id="280463"/>
    <lineage>
        <taxon>Eukaryota</taxon>
        <taxon>Haptista</taxon>
        <taxon>Haptophyta</taxon>
        <taxon>Prymnesiophyceae</taxon>
        <taxon>Isochrysidales</taxon>
        <taxon>Noelaerhabdaceae</taxon>
        <taxon>Emiliania</taxon>
    </lineage>
</organism>
<name>A0A0D3JHQ7_EMIH1</name>
<dbReference type="EnsemblProtists" id="EOD23042">
    <property type="protein sequence ID" value="EOD23042"/>
    <property type="gene ID" value="EMIHUDRAFT_61387"/>
</dbReference>
<dbReference type="SUPFAM" id="SSF53335">
    <property type="entry name" value="S-adenosyl-L-methionine-dependent methyltransferases"/>
    <property type="match status" value="1"/>
</dbReference>
<reference evidence="2" key="2">
    <citation type="submission" date="2024-10" db="UniProtKB">
        <authorList>
            <consortium name="EnsemblProtists"/>
        </authorList>
    </citation>
    <scope>IDENTIFICATION</scope>
</reference>
<dbReference type="PaxDb" id="2903-EOD23042"/>
<accession>A0A0D3JHQ7</accession>
<dbReference type="PANTHER" id="PTHR42912:SF80">
    <property type="entry name" value="METHYLTRANSFERASE DOMAIN-CONTAINING PROTEIN"/>
    <property type="match status" value="1"/>
</dbReference>
<dbReference type="STRING" id="2903.R1CKE5"/>
<dbReference type="CDD" id="cd02440">
    <property type="entry name" value="AdoMet_MTases"/>
    <property type="match status" value="1"/>
</dbReference>
<dbReference type="KEGG" id="ehx:EMIHUDRAFT_61387"/>
<dbReference type="Proteomes" id="UP000013827">
    <property type="component" value="Unassembled WGS sequence"/>
</dbReference>
<proteinExistence type="predicted"/>
<dbReference type="InterPro" id="IPR013217">
    <property type="entry name" value="Methyltransf_12"/>
</dbReference>
<evidence type="ECO:0000313" key="2">
    <source>
        <dbReference type="EnsemblProtists" id="EOD23042"/>
    </source>
</evidence>
<dbReference type="InterPro" id="IPR029063">
    <property type="entry name" value="SAM-dependent_MTases_sf"/>
</dbReference>
<evidence type="ECO:0000259" key="1">
    <source>
        <dbReference type="Pfam" id="PF08242"/>
    </source>
</evidence>
<dbReference type="GeneID" id="17268589"/>
<dbReference type="InterPro" id="IPR050508">
    <property type="entry name" value="Methyltransf_Superfamily"/>
</dbReference>
<dbReference type="GO" id="GO:0008168">
    <property type="term" value="F:methyltransferase activity"/>
    <property type="evidence" value="ECO:0007669"/>
    <property type="project" value="TreeGrafter"/>
</dbReference>
<sequence length="168" mass="18308">MEALLPVYEEAAVSRFYNDALVAAVESVVAALPPGRLLCVIEVGAGTGGTAASVLPSLELSCARYTFTDVSEVFLRQAEPRFARFARFMQYELLNIDADPRLQGFAAAQFDVAVATNVLHATPFIRHTLRNCRRLLRPGGLLLVNEALATSAFAQITFGLTDGWWLFA</sequence>
<dbReference type="HOGENOM" id="CLU_127212_0_0_1"/>
<dbReference type="Gene3D" id="3.40.50.150">
    <property type="entry name" value="Vaccinia Virus protein VP39"/>
    <property type="match status" value="1"/>
</dbReference>